<proteinExistence type="predicted"/>
<accession>K9EJ91</accession>
<dbReference type="PATRIC" id="fig|883066.3.peg.676"/>
<dbReference type="STRING" id="202789.GCA_001457435_01474"/>
<gene>
    <name evidence="2" type="ORF">HMPREF9233_00658</name>
</gene>
<evidence type="ECO:0000313" key="3">
    <source>
        <dbReference type="Proteomes" id="UP000009888"/>
    </source>
</evidence>
<keyword evidence="1" id="KW-0812">Transmembrane</keyword>
<evidence type="ECO:0000256" key="1">
    <source>
        <dbReference type="SAM" id="Phobius"/>
    </source>
</evidence>
<comment type="caution">
    <text evidence="2">The sequence shown here is derived from an EMBL/GenBank/DDBJ whole genome shotgun (WGS) entry which is preliminary data.</text>
</comment>
<dbReference type="EMBL" id="AGWL01000002">
    <property type="protein sequence ID" value="EKU95871.1"/>
    <property type="molecule type" value="Genomic_DNA"/>
</dbReference>
<keyword evidence="3" id="KW-1185">Reference proteome</keyword>
<dbReference type="HOGENOM" id="CLU_786736_0_0_11"/>
<reference evidence="2 3" key="1">
    <citation type="submission" date="2012-09" db="EMBL/GenBank/DDBJ databases">
        <title>The Genome Sequence of Actinobaculum massiliae ACS-171-V-COL2.</title>
        <authorList>
            <consortium name="The Broad Institute Genome Sequencing Platform"/>
            <person name="Earl A."/>
            <person name="Ward D."/>
            <person name="Feldgarden M."/>
            <person name="Gevers D."/>
            <person name="Saerens B."/>
            <person name="Vaneechoutte M."/>
            <person name="Walker B."/>
            <person name="Young S.K."/>
            <person name="Zeng Q."/>
            <person name="Gargeya S."/>
            <person name="Fitzgerald M."/>
            <person name="Haas B."/>
            <person name="Abouelleil A."/>
            <person name="Alvarado L."/>
            <person name="Arachchi H.M."/>
            <person name="Berlin A."/>
            <person name="Chapman S.B."/>
            <person name="Goldberg J."/>
            <person name="Griggs A."/>
            <person name="Gujja S."/>
            <person name="Hansen M."/>
            <person name="Howarth C."/>
            <person name="Imamovic A."/>
            <person name="Larimer J."/>
            <person name="McCowen C."/>
            <person name="Montmayeur A."/>
            <person name="Murphy C."/>
            <person name="Neiman D."/>
            <person name="Pearson M."/>
            <person name="Priest M."/>
            <person name="Roberts A."/>
            <person name="Saif S."/>
            <person name="Shea T."/>
            <person name="Sisk P."/>
            <person name="Sykes S."/>
            <person name="Wortman J."/>
            <person name="Nusbaum C."/>
            <person name="Birren B."/>
        </authorList>
    </citation>
    <scope>NUCLEOTIDE SEQUENCE [LARGE SCALE GENOMIC DNA]</scope>
    <source>
        <strain evidence="3">ACS-171-V-Col2</strain>
    </source>
</reference>
<dbReference type="eggNOG" id="COG3087">
    <property type="taxonomic scope" value="Bacteria"/>
</dbReference>
<name>K9EJ91_9ACTO</name>
<organism evidence="2 3">
    <name type="scientific">Actinobaculum massiliense ACS-171-V-Col2</name>
    <dbReference type="NCBI Taxonomy" id="883066"/>
    <lineage>
        <taxon>Bacteria</taxon>
        <taxon>Bacillati</taxon>
        <taxon>Actinomycetota</taxon>
        <taxon>Actinomycetes</taxon>
        <taxon>Actinomycetales</taxon>
        <taxon>Actinomycetaceae</taxon>
        <taxon>Actinobaculum</taxon>
    </lineage>
</organism>
<dbReference type="AlphaFoldDB" id="K9EJ91"/>
<dbReference type="Proteomes" id="UP000009888">
    <property type="component" value="Unassembled WGS sequence"/>
</dbReference>
<evidence type="ECO:0000313" key="2">
    <source>
        <dbReference type="EMBL" id="EKU95871.1"/>
    </source>
</evidence>
<protein>
    <submittedName>
        <fullName evidence="2">Uncharacterized protein</fullName>
    </submittedName>
</protein>
<feature type="transmembrane region" description="Helical" evidence="1">
    <location>
        <begin position="26"/>
        <end position="47"/>
    </location>
</feature>
<keyword evidence="1" id="KW-1133">Transmembrane helix</keyword>
<sequence>MGSTLPFEPAPSAAKNAGRTRSTLRLVLAALVFMALAIAALGGKAYFDREHFSPRTVVEKYAAALVEGRARDALELFDPYADGEDRALLSNEVYRAALRPGSIRVTGVEQSGTAARVSVRVEQNGHAYDVDLELARGGKTALIFNNWHITSGFQGYIELGETAGARRVGGVVVDLETDTKPARLAALPGVYKFTPSEDEQYTSWQGENSAEILPATSAAPARARIDFQRVPNQAAAQRAIELAQEKVQACVESGEQELAGICPAAMDVTPIGNVRNLHRSWSEKPEFSAELSGNGGNVQISGGTMKADYDFRFFPFEDWSADSWTSSNVFGAGTGATQIRFTVRDGQVRLAD</sequence>
<dbReference type="RefSeq" id="WP_007000864.1">
    <property type="nucleotide sequence ID" value="NZ_JH992955.1"/>
</dbReference>
<keyword evidence="1" id="KW-0472">Membrane</keyword>